<gene>
    <name evidence="3" type="ORF">SDC9_69583</name>
</gene>
<organism evidence="3">
    <name type="scientific">bioreactor metagenome</name>
    <dbReference type="NCBI Taxonomy" id="1076179"/>
    <lineage>
        <taxon>unclassified sequences</taxon>
        <taxon>metagenomes</taxon>
        <taxon>ecological metagenomes</taxon>
    </lineage>
</organism>
<accession>A0A644Y415</accession>
<comment type="caution">
    <text evidence="3">The sequence shown here is derived from an EMBL/GenBank/DDBJ whole genome shotgun (WGS) entry which is preliminary data.</text>
</comment>
<reference evidence="3" key="1">
    <citation type="submission" date="2019-08" db="EMBL/GenBank/DDBJ databases">
        <authorList>
            <person name="Kucharzyk K."/>
            <person name="Murdoch R.W."/>
            <person name="Higgins S."/>
            <person name="Loffler F."/>
        </authorList>
    </citation>
    <scope>NUCLEOTIDE SEQUENCE</scope>
</reference>
<evidence type="ECO:0000256" key="2">
    <source>
        <dbReference type="SAM" id="Phobius"/>
    </source>
</evidence>
<evidence type="ECO:0000256" key="1">
    <source>
        <dbReference type="SAM" id="MobiDB-lite"/>
    </source>
</evidence>
<evidence type="ECO:0000313" key="3">
    <source>
        <dbReference type="EMBL" id="MPM23119.1"/>
    </source>
</evidence>
<dbReference type="AlphaFoldDB" id="A0A644Y415"/>
<feature type="transmembrane region" description="Helical" evidence="2">
    <location>
        <begin position="43"/>
        <end position="64"/>
    </location>
</feature>
<keyword evidence="2" id="KW-0472">Membrane</keyword>
<feature type="region of interest" description="Disordered" evidence="1">
    <location>
        <begin position="81"/>
        <end position="102"/>
    </location>
</feature>
<proteinExistence type="predicted"/>
<protein>
    <submittedName>
        <fullName evidence="3">Uncharacterized protein</fullName>
    </submittedName>
</protein>
<feature type="transmembrane region" description="Helical" evidence="2">
    <location>
        <begin position="13"/>
        <end position="31"/>
    </location>
</feature>
<feature type="compositionally biased region" description="Polar residues" evidence="1">
    <location>
        <begin position="81"/>
        <end position="99"/>
    </location>
</feature>
<name>A0A644Y415_9ZZZZ</name>
<sequence>MEKAKQKFFQRKWVLWISLIFFPPLGLILLWAGQKQMQKKGKIILTVVFAIWFGILLIGTTGGATTNSAASTATVQEINAGTNLEPSQNPVEPTQQPSETPRVISVQDAKDACLSFFTEIVMDTYNEIPWGEGTENGVIINSDYSEESQNGTVTISYTLMDEPNAGTQIVMDFALKGDRVSVSKISIDGVEQELSADAKDSVLIWLLLDKNYEE</sequence>
<keyword evidence="2" id="KW-0812">Transmembrane</keyword>
<keyword evidence="2" id="KW-1133">Transmembrane helix</keyword>
<dbReference type="EMBL" id="VSSQ01003959">
    <property type="protein sequence ID" value="MPM23119.1"/>
    <property type="molecule type" value="Genomic_DNA"/>
</dbReference>